<organism evidence="5 6">
    <name type="scientific">Oreochromis aureus</name>
    <name type="common">Israeli tilapia</name>
    <name type="synonym">Chromis aureus</name>
    <dbReference type="NCBI Taxonomy" id="47969"/>
    <lineage>
        <taxon>Eukaryota</taxon>
        <taxon>Metazoa</taxon>
        <taxon>Chordata</taxon>
        <taxon>Craniata</taxon>
        <taxon>Vertebrata</taxon>
        <taxon>Euteleostomi</taxon>
        <taxon>Actinopterygii</taxon>
        <taxon>Neopterygii</taxon>
        <taxon>Teleostei</taxon>
        <taxon>Neoteleostei</taxon>
        <taxon>Acanthomorphata</taxon>
        <taxon>Ovalentaria</taxon>
        <taxon>Cichlomorphae</taxon>
        <taxon>Cichliformes</taxon>
        <taxon>Cichlidae</taxon>
        <taxon>African cichlids</taxon>
        <taxon>Pseudocrenilabrinae</taxon>
        <taxon>Oreochromini</taxon>
        <taxon>Oreochromis</taxon>
    </lineage>
</organism>
<evidence type="ECO:0000313" key="6">
    <source>
        <dbReference type="Proteomes" id="UP000472276"/>
    </source>
</evidence>
<reference evidence="6" key="1">
    <citation type="submission" date="2020-03" db="EMBL/GenBank/DDBJ databases">
        <title>Evolution of repeat sequences and sex chromosomes of tilapia species revealed by chromosome-level genomes.</title>
        <authorList>
            <person name="Xu L."/>
            <person name="Tao W."/>
            <person name="Wang D."/>
            <person name="Zhou Q."/>
        </authorList>
    </citation>
    <scope>NUCLEOTIDE SEQUENCE [LARGE SCALE GENOMIC DNA]</scope>
    <source>
        <strain evidence="6">Israel</strain>
    </source>
</reference>
<dbReference type="GO" id="GO:0007166">
    <property type="term" value="P:cell surface receptor signaling pathway"/>
    <property type="evidence" value="ECO:0007669"/>
    <property type="project" value="TreeGrafter"/>
</dbReference>
<keyword evidence="3" id="KW-1133">Transmembrane helix</keyword>
<keyword evidence="2" id="KW-1015">Disulfide bond</keyword>
<dbReference type="GO" id="GO:0009897">
    <property type="term" value="C:external side of plasma membrane"/>
    <property type="evidence" value="ECO:0007669"/>
    <property type="project" value="TreeGrafter"/>
</dbReference>
<dbReference type="Gene3D" id="2.60.40.10">
    <property type="entry name" value="Immunoglobulins"/>
    <property type="match status" value="2"/>
</dbReference>
<evidence type="ECO:0000256" key="2">
    <source>
        <dbReference type="ARBA" id="ARBA00023157"/>
    </source>
</evidence>
<feature type="transmembrane region" description="Helical" evidence="3">
    <location>
        <begin position="212"/>
        <end position="232"/>
    </location>
</feature>
<evidence type="ECO:0000259" key="4">
    <source>
        <dbReference type="PROSITE" id="PS50835"/>
    </source>
</evidence>
<dbReference type="RefSeq" id="XP_039464481.1">
    <property type="nucleotide sequence ID" value="XM_039608547.1"/>
</dbReference>
<dbReference type="InterPro" id="IPR036179">
    <property type="entry name" value="Ig-like_dom_sf"/>
</dbReference>
<reference evidence="5" key="2">
    <citation type="submission" date="2025-08" db="UniProtKB">
        <authorList>
            <consortium name="Ensembl"/>
        </authorList>
    </citation>
    <scope>IDENTIFICATION</scope>
</reference>
<dbReference type="Ensembl" id="ENSOABT00000073524.1">
    <property type="protein sequence ID" value="ENSOABP00000067081.1"/>
    <property type="gene ID" value="ENSOABG00000031065.1"/>
</dbReference>
<dbReference type="AlphaFoldDB" id="A0AAZ1XFW9"/>
<gene>
    <name evidence="5" type="primary">LOC120438104</name>
</gene>
<keyword evidence="6" id="KW-1185">Reference proteome</keyword>
<name>A0AAZ1XFW9_OREAU</name>
<dbReference type="PANTHER" id="PTHR11481">
    <property type="entry name" value="IMMUNOGLOBULIN FC RECEPTOR"/>
    <property type="match status" value="1"/>
</dbReference>
<evidence type="ECO:0000256" key="1">
    <source>
        <dbReference type="ARBA" id="ARBA00022729"/>
    </source>
</evidence>
<dbReference type="GO" id="GO:0004888">
    <property type="term" value="F:transmembrane signaling receptor activity"/>
    <property type="evidence" value="ECO:0007669"/>
    <property type="project" value="TreeGrafter"/>
</dbReference>
<dbReference type="PROSITE" id="PS50835">
    <property type="entry name" value="IG_LIKE"/>
    <property type="match status" value="1"/>
</dbReference>
<dbReference type="SUPFAM" id="SSF48726">
    <property type="entry name" value="Immunoglobulin"/>
    <property type="match status" value="2"/>
</dbReference>
<dbReference type="InterPro" id="IPR007110">
    <property type="entry name" value="Ig-like_dom"/>
</dbReference>
<dbReference type="KEGG" id="oau:120438104"/>
<evidence type="ECO:0000313" key="5">
    <source>
        <dbReference type="Ensembl" id="ENSOABP00000067081.1"/>
    </source>
</evidence>
<feature type="transmembrane region" description="Helical" evidence="3">
    <location>
        <begin position="6"/>
        <end position="27"/>
    </location>
</feature>
<keyword evidence="3" id="KW-0472">Membrane</keyword>
<accession>A0AAZ1XFW9</accession>
<dbReference type="GO" id="GO:0006955">
    <property type="term" value="P:immune response"/>
    <property type="evidence" value="ECO:0007669"/>
    <property type="project" value="TreeGrafter"/>
</dbReference>
<protein>
    <recommendedName>
        <fullName evidence="4">Ig-like domain-containing protein</fullName>
    </recommendedName>
</protein>
<evidence type="ECO:0000256" key="3">
    <source>
        <dbReference type="SAM" id="Phobius"/>
    </source>
</evidence>
<feature type="domain" description="Ig-like" evidence="4">
    <location>
        <begin position="110"/>
        <end position="184"/>
    </location>
</feature>
<proteinExistence type="predicted"/>
<dbReference type="Proteomes" id="UP000472276">
    <property type="component" value="Unassembled WGS sequence"/>
</dbReference>
<sequence length="266" mass="29404">MKPASVSLLLGVDMLLLSVLTVSAVFLNVSPNRPQFFPGESVTLTCEGVHSPDGWTLKRRNYIEIKSCGEDFGQFDGSSCIISDLKAMSSYWCEDRSGQKSDKLNIYVSDHVILEMPALPVMAGSNVTLSCRPRYDSYRVRSINRKSESDRESFSAVHTIYNVQKSDEGVYSCSVIYTDMVMVSGHSRLTVAAPRPDPTSPSPPLSLSMLRVFCHLLVVGLYCISTILMLLICCSRNRNSGEEPAISMYDDVTADVTADVTTEHEF</sequence>
<reference evidence="5" key="3">
    <citation type="submission" date="2025-09" db="UniProtKB">
        <authorList>
            <consortium name="Ensembl"/>
        </authorList>
    </citation>
    <scope>IDENTIFICATION</scope>
</reference>
<dbReference type="PANTHER" id="PTHR11481:SF64">
    <property type="entry name" value="FC RECEPTOR-LIKE PROTEIN 4"/>
    <property type="match status" value="1"/>
</dbReference>
<dbReference type="InterPro" id="IPR003599">
    <property type="entry name" value="Ig_sub"/>
</dbReference>
<dbReference type="InterPro" id="IPR050488">
    <property type="entry name" value="Ig_Fc_receptor"/>
</dbReference>
<dbReference type="InterPro" id="IPR013783">
    <property type="entry name" value="Ig-like_fold"/>
</dbReference>
<keyword evidence="1" id="KW-0732">Signal</keyword>
<dbReference type="GeneID" id="120438104"/>
<keyword evidence="3" id="KW-0812">Transmembrane</keyword>
<dbReference type="SMART" id="SM00409">
    <property type="entry name" value="IG"/>
    <property type="match status" value="2"/>
</dbReference>